<evidence type="ECO:0000313" key="3">
    <source>
        <dbReference type="Proteomes" id="UP000307440"/>
    </source>
</evidence>
<reference evidence="2 3" key="1">
    <citation type="journal article" date="2019" name="Nat. Ecol. Evol.">
        <title>Megaphylogeny resolves global patterns of mushroom evolution.</title>
        <authorList>
            <person name="Varga T."/>
            <person name="Krizsan K."/>
            <person name="Foldi C."/>
            <person name="Dima B."/>
            <person name="Sanchez-Garcia M."/>
            <person name="Sanchez-Ramirez S."/>
            <person name="Szollosi G.J."/>
            <person name="Szarkandi J.G."/>
            <person name="Papp V."/>
            <person name="Albert L."/>
            <person name="Andreopoulos W."/>
            <person name="Angelini C."/>
            <person name="Antonin V."/>
            <person name="Barry K.W."/>
            <person name="Bougher N.L."/>
            <person name="Buchanan P."/>
            <person name="Buyck B."/>
            <person name="Bense V."/>
            <person name="Catcheside P."/>
            <person name="Chovatia M."/>
            <person name="Cooper J."/>
            <person name="Damon W."/>
            <person name="Desjardin D."/>
            <person name="Finy P."/>
            <person name="Geml J."/>
            <person name="Haridas S."/>
            <person name="Hughes K."/>
            <person name="Justo A."/>
            <person name="Karasinski D."/>
            <person name="Kautmanova I."/>
            <person name="Kiss B."/>
            <person name="Kocsube S."/>
            <person name="Kotiranta H."/>
            <person name="LaButti K.M."/>
            <person name="Lechner B.E."/>
            <person name="Liimatainen K."/>
            <person name="Lipzen A."/>
            <person name="Lukacs Z."/>
            <person name="Mihaltcheva S."/>
            <person name="Morgado L.N."/>
            <person name="Niskanen T."/>
            <person name="Noordeloos M.E."/>
            <person name="Ohm R.A."/>
            <person name="Ortiz-Santana B."/>
            <person name="Ovrebo C."/>
            <person name="Racz N."/>
            <person name="Riley R."/>
            <person name="Savchenko A."/>
            <person name="Shiryaev A."/>
            <person name="Soop K."/>
            <person name="Spirin V."/>
            <person name="Szebenyi C."/>
            <person name="Tomsovsky M."/>
            <person name="Tulloss R.E."/>
            <person name="Uehling J."/>
            <person name="Grigoriev I.V."/>
            <person name="Vagvolgyi C."/>
            <person name="Papp T."/>
            <person name="Martin F.M."/>
            <person name="Miettinen O."/>
            <person name="Hibbett D.S."/>
            <person name="Nagy L.G."/>
        </authorList>
    </citation>
    <scope>NUCLEOTIDE SEQUENCE [LARGE SCALE GENOMIC DNA]</scope>
    <source>
        <strain evidence="2 3">CBS 121175</strain>
    </source>
</reference>
<dbReference type="EMBL" id="ML210373">
    <property type="protein sequence ID" value="TFK18872.1"/>
    <property type="molecule type" value="Genomic_DNA"/>
</dbReference>
<dbReference type="Proteomes" id="UP000307440">
    <property type="component" value="Unassembled WGS sequence"/>
</dbReference>
<dbReference type="AlphaFoldDB" id="A0A5C3KFV2"/>
<evidence type="ECO:0000313" key="2">
    <source>
        <dbReference type="EMBL" id="TFK18872.1"/>
    </source>
</evidence>
<dbReference type="OrthoDB" id="6509908at2759"/>
<protein>
    <submittedName>
        <fullName evidence="2">Uncharacterized protein</fullName>
    </submittedName>
</protein>
<proteinExistence type="predicted"/>
<keyword evidence="3" id="KW-1185">Reference proteome</keyword>
<name>A0A5C3KFV2_COPMA</name>
<organism evidence="2 3">
    <name type="scientific">Coprinopsis marcescibilis</name>
    <name type="common">Agaric fungus</name>
    <name type="synonym">Psathyrella marcescibilis</name>
    <dbReference type="NCBI Taxonomy" id="230819"/>
    <lineage>
        <taxon>Eukaryota</taxon>
        <taxon>Fungi</taxon>
        <taxon>Dikarya</taxon>
        <taxon>Basidiomycota</taxon>
        <taxon>Agaricomycotina</taxon>
        <taxon>Agaricomycetes</taxon>
        <taxon>Agaricomycetidae</taxon>
        <taxon>Agaricales</taxon>
        <taxon>Agaricineae</taxon>
        <taxon>Psathyrellaceae</taxon>
        <taxon>Coprinopsis</taxon>
    </lineage>
</organism>
<accession>A0A5C3KFV2</accession>
<feature type="region of interest" description="Disordered" evidence="1">
    <location>
        <begin position="1"/>
        <end position="28"/>
    </location>
</feature>
<gene>
    <name evidence="2" type="ORF">FA15DRAFT_234859</name>
</gene>
<evidence type="ECO:0000256" key="1">
    <source>
        <dbReference type="SAM" id="MobiDB-lite"/>
    </source>
</evidence>
<feature type="compositionally biased region" description="Polar residues" evidence="1">
    <location>
        <begin position="11"/>
        <end position="21"/>
    </location>
</feature>
<sequence length="142" mass="15541">MGVLESPSPLTPLSTTGSVSGSMPKLAKEKEDVQTVTVAVDWKDEEIHYPDGGLRAWLVISGAMCCTCSTFGFANAWGVFQSYYETDILPTTSPSSIAWIGSMQVNYHVVNLVGHPKSLSFAVCFDIHSRNPDRTTMRPRLL</sequence>